<dbReference type="InterPro" id="IPR058357">
    <property type="entry name" value="DUF8044"/>
</dbReference>
<keyword evidence="3" id="KW-1185">Reference proteome</keyword>
<dbReference type="GeneID" id="32894326"/>
<proteinExistence type="predicted"/>
<reference evidence="3" key="1">
    <citation type="submission" date="2017-02" db="EMBL/GenBank/DDBJ databases">
        <title>Natronthermophilus aegyptiacus gen. nov.,sp. nov., an aerobic, extremely halophilic alkalithermophilic archaeon isolated from the athalassohaline Wadi An Natrun, Egypt.</title>
        <authorList>
            <person name="Zhao B."/>
        </authorList>
    </citation>
    <scope>NUCLEOTIDE SEQUENCE [LARGE SCALE GENOMIC DNA]</scope>
    <source>
        <strain evidence="3">JW/NM-HA 15</strain>
    </source>
</reference>
<dbReference type="OrthoDB" id="146654at2157"/>
<gene>
    <name evidence="2" type="ORF">B1756_09560</name>
</gene>
<dbReference type="Pfam" id="PF26161">
    <property type="entry name" value="DUF8044"/>
    <property type="match status" value="1"/>
</dbReference>
<evidence type="ECO:0000256" key="1">
    <source>
        <dbReference type="SAM" id="Phobius"/>
    </source>
</evidence>
<keyword evidence="1" id="KW-0812">Transmembrane</keyword>
<protein>
    <submittedName>
        <fullName evidence="2">Uncharacterized protein</fullName>
    </submittedName>
</protein>
<accession>A0A2Z2HRY3</accession>
<dbReference type="AlphaFoldDB" id="A0A2Z2HRY3"/>
<keyword evidence="1" id="KW-0472">Membrane</keyword>
<evidence type="ECO:0000313" key="3">
    <source>
        <dbReference type="Proteomes" id="UP000250088"/>
    </source>
</evidence>
<dbReference type="KEGG" id="naj:B1756_09560"/>
<name>A0A2Z2HRY3_9EURY</name>
<feature type="transmembrane region" description="Helical" evidence="1">
    <location>
        <begin position="63"/>
        <end position="83"/>
    </location>
</feature>
<feature type="transmembrane region" description="Helical" evidence="1">
    <location>
        <begin position="9"/>
        <end position="27"/>
    </location>
</feature>
<sequence>MTTARRMRFVHAQLAWMLGTVLVLTVLDSLSFELFFLCSLIGLLVLVELTAPVNVAPRWRRRLPWLVALGIVGFALYVVRRLLEILPPEVLTW</sequence>
<dbReference type="Proteomes" id="UP000250088">
    <property type="component" value="Chromosome"/>
</dbReference>
<organism evidence="2 3">
    <name type="scientific">Natrarchaeobaculum aegyptiacum</name>
    <dbReference type="NCBI Taxonomy" id="745377"/>
    <lineage>
        <taxon>Archaea</taxon>
        <taxon>Methanobacteriati</taxon>
        <taxon>Methanobacteriota</taxon>
        <taxon>Stenosarchaea group</taxon>
        <taxon>Halobacteria</taxon>
        <taxon>Halobacteriales</taxon>
        <taxon>Natrialbaceae</taxon>
        <taxon>Natrarchaeobaculum</taxon>
    </lineage>
</organism>
<dbReference type="RefSeq" id="WP_086888330.1">
    <property type="nucleotide sequence ID" value="NZ_CP019893.1"/>
</dbReference>
<keyword evidence="1" id="KW-1133">Transmembrane helix</keyword>
<evidence type="ECO:0000313" key="2">
    <source>
        <dbReference type="EMBL" id="ARS89951.1"/>
    </source>
</evidence>
<dbReference type="EMBL" id="CP019893">
    <property type="protein sequence ID" value="ARS89951.1"/>
    <property type="molecule type" value="Genomic_DNA"/>
</dbReference>
<feature type="transmembrane region" description="Helical" evidence="1">
    <location>
        <begin position="33"/>
        <end position="51"/>
    </location>
</feature>